<dbReference type="GO" id="GO:0010028">
    <property type="term" value="P:xanthophyll cycle"/>
    <property type="evidence" value="ECO:0007669"/>
    <property type="project" value="InterPro"/>
</dbReference>
<dbReference type="InterPro" id="IPR010788">
    <property type="entry name" value="VDE_dom"/>
</dbReference>
<dbReference type="GO" id="GO:0046422">
    <property type="term" value="F:violaxanthin de-epoxidase activity"/>
    <property type="evidence" value="ECO:0007669"/>
    <property type="project" value="InterPro"/>
</dbReference>
<dbReference type="SUPFAM" id="SSF50814">
    <property type="entry name" value="Lipocalins"/>
    <property type="match status" value="1"/>
</dbReference>
<evidence type="ECO:0000313" key="3">
    <source>
        <dbReference type="EMBL" id="KAG8461346.1"/>
    </source>
</evidence>
<dbReference type="Gene3D" id="2.40.128.20">
    <property type="match status" value="1"/>
</dbReference>
<dbReference type="Proteomes" id="UP000751190">
    <property type="component" value="Unassembled WGS sequence"/>
</dbReference>
<organism evidence="3 4">
    <name type="scientific">Diacronema lutheri</name>
    <name type="common">Unicellular marine alga</name>
    <name type="synonym">Monochrysis lutheri</name>
    <dbReference type="NCBI Taxonomy" id="2081491"/>
    <lineage>
        <taxon>Eukaryota</taxon>
        <taxon>Haptista</taxon>
        <taxon>Haptophyta</taxon>
        <taxon>Pavlovophyceae</taxon>
        <taxon>Pavlovales</taxon>
        <taxon>Pavlovaceae</taxon>
        <taxon>Diacronema</taxon>
    </lineage>
</organism>
<protein>
    <recommendedName>
        <fullName evidence="2">VDE lipocalin domain-containing protein</fullName>
    </recommendedName>
</protein>
<dbReference type="PROSITE" id="PS51257">
    <property type="entry name" value="PROKAR_LIPOPROTEIN"/>
    <property type="match status" value="1"/>
</dbReference>
<sequence length="400" mass="42582">MARASRAACVALLAAAAACSLARPTCALRLPQPPLLRARAALAPPPPPEACTPALAAALRAARHALALAAVAVALQASALAADPAPGTVSGFADYSSKGGVMKADPSCFFDKCGAQTKDCFSNPSCLKGITCLGNCRAEQLCATRCFARFGSEKLNAWLSCTLEEQKCVTTGATVDNSAFYEAAPPRLRTFTPSDLEGRWYKVRGYNAKYDCYPCQVNEFSRTPAGLDNRILFRVLKEDASGFWQNDFVEHMKDEPGPQGKASMTVEGKMFGLTFNEQWYILGESDGAGALPAYRLVAYKGDTQQGPYEGAFVYTRTADAIERSPALKAAIDDAARAAGLDPTLWCVIDNACPAAGGTVAGAGSVEGAKEKLEWKDIFELAEWFRPGTLAKPADFDPSKM</sequence>
<dbReference type="OrthoDB" id="10258187at2759"/>
<proteinExistence type="predicted"/>
<dbReference type="AlphaFoldDB" id="A0A8J6C7V7"/>
<name>A0A8J6C7V7_DIALT</name>
<accession>A0A8J6C7V7</accession>
<dbReference type="OMA" id="TLVGKWY"/>
<feature type="signal peptide" evidence="1">
    <location>
        <begin position="1"/>
        <end position="27"/>
    </location>
</feature>
<comment type="caution">
    <text evidence="3">The sequence shown here is derived from an EMBL/GenBank/DDBJ whole genome shotgun (WGS) entry which is preliminary data.</text>
</comment>
<feature type="domain" description="VDE lipocalin" evidence="2">
    <location>
        <begin position="106"/>
        <end position="350"/>
    </location>
</feature>
<reference evidence="3" key="1">
    <citation type="submission" date="2021-05" db="EMBL/GenBank/DDBJ databases">
        <title>The genome of the haptophyte Pavlova lutheri (Diacronema luteri, Pavlovales) - a model for lipid biosynthesis in eukaryotic algae.</title>
        <authorList>
            <person name="Hulatt C.J."/>
            <person name="Posewitz M.C."/>
        </authorList>
    </citation>
    <scope>NUCLEOTIDE SEQUENCE</scope>
    <source>
        <strain evidence="3">NIVA-4/92</strain>
    </source>
</reference>
<dbReference type="Pfam" id="PF07137">
    <property type="entry name" value="VDE"/>
    <property type="match status" value="1"/>
</dbReference>
<keyword evidence="4" id="KW-1185">Reference proteome</keyword>
<dbReference type="InterPro" id="IPR044682">
    <property type="entry name" value="VDE"/>
</dbReference>
<feature type="chain" id="PRO_5035273187" description="VDE lipocalin domain-containing protein" evidence="1">
    <location>
        <begin position="28"/>
        <end position="400"/>
    </location>
</feature>
<evidence type="ECO:0000259" key="2">
    <source>
        <dbReference type="Pfam" id="PF07137"/>
    </source>
</evidence>
<dbReference type="InterPro" id="IPR012674">
    <property type="entry name" value="Calycin"/>
</dbReference>
<gene>
    <name evidence="3" type="ORF">KFE25_010533</name>
</gene>
<dbReference type="PANTHER" id="PTHR33970">
    <property type="entry name" value="VIOLAXANTHIN DE-EPOXIDASE, CHLOROPLASTIC-RELATED"/>
    <property type="match status" value="1"/>
</dbReference>
<keyword evidence="1" id="KW-0732">Signal</keyword>
<evidence type="ECO:0000256" key="1">
    <source>
        <dbReference type="SAM" id="SignalP"/>
    </source>
</evidence>
<dbReference type="PANTHER" id="PTHR33970:SF1">
    <property type="entry name" value="VIOLAXANTHIN DE-EPOXIDASE, CHLOROPLASTIC"/>
    <property type="match status" value="1"/>
</dbReference>
<dbReference type="EMBL" id="JAGTXO010000026">
    <property type="protein sequence ID" value="KAG8461346.1"/>
    <property type="molecule type" value="Genomic_DNA"/>
</dbReference>
<evidence type="ECO:0000313" key="4">
    <source>
        <dbReference type="Proteomes" id="UP000751190"/>
    </source>
</evidence>